<reference evidence="1" key="1">
    <citation type="submission" date="2021-03" db="EMBL/GenBank/DDBJ databases">
        <title>Draft genome sequence of rust myrtle Austropuccinia psidii MF-1, a brazilian biotype.</title>
        <authorList>
            <person name="Quecine M.C."/>
            <person name="Pachon D.M.R."/>
            <person name="Bonatelli M.L."/>
            <person name="Correr F.H."/>
            <person name="Franceschini L.M."/>
            <person name="Leite T.F."/>
            <person name="Margarido G.R.A."/>
            <person name="Almeida C.A."/>
            <person name="Ferrarezi J.A."/>
            <person name="Labate C.A."/>
        </authorList>
    </citation>
    <scope>NUCLEOTIDE SEQUENCE</scope>
    <source>
        <strain evidence="1">MF-1</strain>
    </source>
</reference>
<keyword evidence="2" id="KW-1185">Reference proteome</keyword>
<sequence length="122" mass="13654">MLSFQAVPPISIAIGSYAPTTALGIEDAHFLSAIEIFEQLKEAVPMLDTRIFQKLRENADCMRQVRTSGGTEIVDSSNCASIIYIQLFEFPYIFIGRWTHVQVSRQWSADGLAPAHPIQIKQ</sequence>
<proteinExistence type="predicted"/>
<protein>
    <submittedName>
        <fullName evidence="1">Uncharacterized protein</fullName>
    </submittedName>
</protein>
<dbReference type="Proteomes" id="UP000765509">
    <property type="component" value="Unassembled WGS sequence"/>
</dbReference>
<evidence type="ECO:0000313" key="2">
    <source>
        <dbReference type="Proteomes" id="UP000765509"/>
    </source>
</evidence>
<gene>
    <name evidence="1" type="ORF">O181_120855</name>
</gene>
<dbReference type="AlphaFoldDB" id="A0A9Q3KL13"/>
<name>A0A9Q3KL13_9BASI</name>
<organism evidence="1 2">
    <name type="scientific">Austropuccinia psidii MF-1</name>
    <dbReference type="NCBI Taxonomy" id="1389203"/>
    <lineage>
        <taxon>Eukaryota</taxon>
        <taxon>Fungi</taxon>
        <taxon>Dikarya</taxon>
        <taxon>Basidiomycota</taxon>
        <taxon>Pucciniomycotina</taxon>
        <taxon>Pucciniomycetes</taxon>
        <taxon>Pucciniales</taxon>
        <taxon>Sphaerophragmiaceae</taxon>
        <taxon>Austropuccinia</taxon>
    </lineage>
</organism>
<dbReference type="EMBL" id="AVOT02109274">
    <property type="protein sequence ID" value="MBW0581140.1"/>
    <property type="molecule type" value="Genomic_DNA"/>
</dbReference>
<accession>A0A9Q3KL13</accession>
<comment type="caution">
    <text evidence="1">The sequence shown here is derived from an EMBL/GenBank/DDBJ whole genome shotgun (WGS) entry which is preliminary data.</text>
</comment>
<evidence type="ECO:0000313" key="1">
    <source>
        <dbReference type="EMBL" id="MBW0581140.1"/>
    </source>
</evidence>